<sequence>MNADRPKPTPAAAPAARASHLLYLHGFRSSPGSAKARRMARWVGEQRPDLQFLCPQLPPSPTEAMALVAALTRDWPQGEGRVLMGSSLGGFYATALSQTPAWARSRAVLLSPAVDPARDLARYIGEHRCWQNPAESFFFRAEYVDELRLLKPADLQAPERLLAVIAKGDEVLDWREMQARYAQGPIHLLEGSDHGLSDFDDYLAKLCGFLRL</sequence>
<accession>A0A840LGK3</accession>
<protein>
    <submittedName>
        <fullName evidence="1">Putative esterase YcpF (UPF0227 family)</fullName>
    </submittedName>
</protein>
<dbReference type="PANTHER" id="PTHR35602">
    <property type="entry name" value="ESTERASE YQIA-RELATED"/>
    <property type="match status" value="1"/>
</dbReference>
<dbReference type="PANTHER" id="PTHR35602:SF3">
    <property type="entry name" value="ESTERASE YQIA"/>
    <property type="match status" value="1"/>
</dbReference>
<dbReference type="Proteomes" id="UP000562027">
    <property type="component" value="Unassembled WGS sequence"/>
</dbReference>
<proteinExistence type="predicted"/>
<dbReference type="RefSeq" id="WP_184303985.1">
    <property type="nucleotide sequence ID" value="NZ_JACHLP010000011.1"/>
</dbReference>
<name>A0A840LGK3_9BURK</name>
<evidence type="ECO:0000313" key="1">
    <source>
        <dbReference type="EMBL" id="MBB4845742.1"/>
    </source>
</evidence>
<dbReference type="InterPro" id="IPR008886">
    <property type="entry name" value="UPF0227/Esterase_YqiA"/>
</dbReference>
<dbReference type="SUPFAM" id="SSF53474">
    <property type="entry name" value="alpha/beta-Hydrolases"/>
    <property type="match status" value="1"/>
</dbReference>
<keyword evidence="2" id="KW-1185">Reference proteome</keyword>
<dbReference type="Pfam" id="PF05728">
    <property type="entry name" value="UPF0227"/>
    <property type="match status" value="1"/>
</dbReference>
<dbReference type="Gene3D" id="3.40.50.1820">
    <property type="entry name" value="alpha/beta hydrolase"/>
    <property type="match status" value="1"/>
</dbReference>
<organism evidence="1 2">
    <name type="scientific">Roseateles oligotrophus</name>
    <dbReference type="NCBI Taxonomy" id="1769250"/>
    <lineage>
        <taxon>Bacteria</taxon>
        <taxon>Pseudomonadati</taxon>
        <taxon>Pseudomonadota</taxon>
        <taxon>Betaproteobacteria</taxon>
        <taxon>Burkholderiales</taxon>
        <taxon>Sphaerotilaceae</taxon>
        <taxon>Roseateles</taxon>
    </lineage>
</organism>
<dbReference type="AlphaFoldDB" id="A0A840LGK3"/>
<evidence type="ECO:0000313" key="2">
    <source>
        <dbReference type="Proteomes" id="UP000562027"/>
    </source>
</evidence>
<gene>
    <name evidence="1" type="ORF">HNP55_004294</name>
</gene>
<dbReference type="EMBL" id="JACHLP010000011">
    <property type="protein sequence ID" value="MBB4845742.1"/>
    <property type="molecule type" value="Genomic_DNA"/>
</dbReference>
<dbReference type="InterPro" id="IPR029058">
    <property type="entry name" value="AB_hydrolase_fold"/>
</dbReference>
<comment type="caution">
    <text evidence="1">The sequence shown here is derived from an EMBL/GenBank/DDBJ whole genome shotgun (WGS) entry which is preliminary data.</text>
</comment>
<reference evidence="1 2" key="1">
    <citation type="submission" date="2020-08" db="EMBL/GenBank/DDBJ databases">
        <title>Functional genomics of gut bacteria from endangered species of beetles.</title>
        <authorList>
            <person name="Carlos-Shanley C."/>
        </authorList>
    </citation>
    <scope>NUCLEOTIDE SEQUENCE [LARGE SCALE GENOMIC DNA]</scope>
    <source>
        <strain evidence="1 2">S00239</strain>
    </source>
</reference>